<dbReference type="InterPro" id="IPR052964">
    <property type="entry name" value="Sporulation_signal_mat"/>
</dbReference>
<protein>
    <submittedName>
        <fullName evidence="2">DCC1-like thiol-disulfide oxidoreductase family protein</fullName>
    </submittedName>
</protein>
<name>A0ABW6I9Z1_9CYAN</name>
<dbReference type="Proteomes" id="UP001600165">
    <property type="component" value="Unassembled WGS sequence"/>
</dbReference>
<dbReference type="RefSeq" id="WP_377960743.1">
    <property type="nucleotide sequence ID" value="NZ_JBHZOL010000008.1"/>
</dbReference>
<organism evidence="2 3">
    <name type="scientific">Almyronema epifaneia S1</name>
    <dbReference type="NCBI Taxonomy" id="2991925"/>
    <lineage>
        <taxon>Bacteria</taxon>
        <taxon>Bacillati</taxon>
        <taxon>Cyanobacteriota</taxon>
        <taxon>Cyanophyceae</taxon>
        <taxon>Nodosilineales</taxon>
        <taxon>Nodosilineaceae</taxon>
        <taxon>Almyronema</taxon>
        <taxon>Almyronema epifaneia</taxon>
    </lineage>
</organism>
<dbReference type="PANTHER" id="PTHR39535">
    <property type="entry name" value="SPORULATION-DELAYING PROTEIN SDPB"/>
    <property type="match status" value="1"/>
</dbReference>
<proteinExistence type="predicted"/>
<feature type="transmembrane region" description="Helical" evidence="1">
    <location>
        <begin position="397"/>
        <end position="415"/>
    </location>
</feature>
<keyword evidence="3" id="KW-1185">Reference proteome</keyword>
<evidence type="ECO:0000256" key="1">
    <source>
        <dbReference type="SAM" id="Phobius"/>
    </source>
</evidence>
<feature type="transmembrane region" description="Helical" evidence="1">
    <location>
        <begin position="78"/>
        <end position="98"/>
    </location>
</feature>
<feature type="transmembrane region" description="Helical" evidence="1">
    <location>
        <begin position="105"/>
        <end position="123"/>
    </location>
</feature>
<dbReference type="PANTHER" id="PTHR39535:SF2">
    <property type="entry name" value="HTTM DOMAIN-CONTAINING PROTEIN"/>
    <property type="match status" value="1"/>
</dbReference>
<feature type="transmembrane region" description="Helical" evidence="1">
    <location>
        <begin position="332"/>
        <end position="352"/>
    </location>
</feature>
<evidence type="ECO:0000313" key="3">
    <source>
        <dbReference type="Proteomes" id="UP001600165"/>
    </source>
</evidence>
<dbReference type="EMBL" id="JBHZOL010000008">
    <property type="protein sequence ID" value="MFE4104959.1"/>
    <property type="molecule type" value="Genomic_DNA"/>
</dbReference>
<feature type="transmembrane region" description="Helical" evidence="1">
    <location>
        <begin position="213"/>
        <end position="232"/>
    </location>
</feature>
<dbReference type="Pfam" id="PF04134">
    <property type="entry name" value="DCC1-like"/>
    <property type="match status" value="1"/>
</dbReference>
<keyword evidence="1" id="KW-0812">Transmembrane</keyword>
<gene>
    <name evidence="2" type="ORF">ACFVKH_01630</name>
</gene>
<accession>A0ABW6I9Z1</accession>
<dbReference type="InterPro" id="IPR007263">
    <property type="entry name" value="DCC1-like"/>
</dbReference>
<sequence length="421" mass="45948">MTFSRFRPGWSTQLAVGYGLDVRSLALLRLGLAVTLLAVVGAHLGGGATDGVGGEPRSRLIEDGLRLWLSGLPTEQPWLQGSLLVLTAIAALLLLVGYQTGKSAIAAWILVSLLPSHASASLLRGEDWLPSALFWAMFLPLGASYAIDSAMNPQQPTLPKRLFSAATVALMVRQCWVYGFLGGLVWHATALSRWLFVLWWGGLLLLWIPGQIAVFRTVAVGVMGLLTLGLGLAVPADLAFGLSGLTWLAFLPPAVWQAAIQRSYGSAQAGLTIYYDADCGFCKKVVHLLRTFLLLPSTPLLTAQSDPSICADMETQNSWVVVDWQGKRHFKFAAIAYIVSLSPVFRFLAPILRWPPLMATGTRFYETIANNRKAAGRFTQPFKFRSFDLKPPAWVDWTVWGLLAICAIANSYRLFAGGWRG</sequence>
<feature type="transmembrane region" description="Helical" evidence="1">
    <location>
        <begin position="26"/>
        <end position="46"/>
    </location>
</feature>
<keyword evidence="1" id="KW-1133">Transmembrane helix</keyword>
<comment type="caution">
    <text evidence="2">The sequence shown here is derived from an EMBL/GenBank/DDBJ whole genome shotgun (WGS) entry which is preliminary data.</text>
</comment>
<keyword evidence="1" id="KW-0472">Membrane</keyword>
<evidence type="ECO:0000313" key="2">
    <source>
        <dbReference type="EMBL" id="MFE4104959.1"/>
    </source>
</evidence>
<feature type="transmembrane region" description="Helical" evidence="1">
    <location>
        <begin position="129"/>
        <end position="150"/>
    </location>
</feature>
<reference evidence="2 3" key="1">
    <citation type="submission" date="2024-10" db="EMBL/GenBank/DDBJ databases">
        <authorList>
            <person name="Ratan Roy A."/>
            <person name="Morales Sandoval P.H."/>
            <person name="De Los Santos Villalobos S."/>
            <person name="Chakraborty S."/>
            <person name="Mukherjee J."/>
        </authorList>
    </citation>
    <scope>NUCLEOTIDE SEQUENCE [LARGE SCALE GENOMIC DNA]</scope>
    <source>
        <strain evidence="2 3">S1</strain>
    </source>
</reference>